<dbReference type="EMBL" id="CADCUL010000076">
    <property type="protein sequence ID" value="CAA9369899.1"/>
    <property type="molecule type" value="Genomic_DNA"/>
</dbReference>
<name>A0A6J4N140_9ACTN</name>
<reference evidence="1" key="1">
    <citation type="submission" date="2020-02" db="EMBL/GenBank/DDBJ databases">
        <authorList>
            <person name="Meier V. D."/>
        </authorList>
    </citation>
    <scope>NUCLEOTIDE SEQUENCE</scope>
    <source>
        <strain evidence="1">AVDCRST_MAG21</strain>
    </source>
</reference>
<sequence>MSTGGRAPSGSIGVSRRRSGCGHALLGVDGSQPQRPLATARSVRRWFRWTNETMPTCLVRVNEPLTWANARLPWSRGRFDTWDSSVVFLWAPVSDGRVTQDTPP</sequence>
<gene>
    <name evidence="1" type="ORF">AVDCRST_MAG21-628</name>
</gene>
<proteinExistence type="predicted"/>
<dbReference type="AlphaFoldDB" id="A0A6J4N140"/>
<protein>
    <submittedName>
        <fullName evidence="1">Uncharacterized protein</fullName>
    </submittedName>
</protein>
<accession>A0A6J4N140</accession>
<organism evidence="1">
    <name type="scientific">uncultured Nocardioidaceae bacterium</name>
    <dbReference type="NCBI Taxonomy" id="253824"/>
    <lineage>
        <taxon>Bacteria</taxon>
        <taxon>Bacillati</taxon>
        <taxon>Actinomycetota</taxon>
        <taxon>Actinomycetes</taxon>
        <taxon>Propionibacteriales</taxon>
        <taxon>Nocardioidaceae</taxon>
        <taxon>environmental samples</taxon>
    </lineage>
</organism>
<evidence type="ECO:0000313" key="1">
    <source>
        <dbReference type="EMBL" id="CAA9369899.1"/>
    </source>
</evidence>